<keyword evidence="4 7" id="KW-0732">Signal</keyword>
<evidence type="ECO:0000256" key="4">
    <source>
        <dbReference type="ARBA" id="ARBA00022729"/>
    </source>
</evidence>
<proteinExistence type="inferred from homology"/>
<protein>
    <recommendedName>
        <fullName evidence="7">Cytochrome c-type biogenesis protein</fullName>
    </recommendedName>
</protein>
<evidence type="ECO:0000313" key="10">
    <source>
        <dbReference type="Proteomes" id="UP001500631"/>
    </source>
</evidence>
<evidence type="ECO:0000256" key="1">
    <source>
        <dbReference type="ARBA" id="ARBA00010342"/>
    </source>
</evidence>
<dbReference type="Proteomes" id="UP001500631">
    <property type="component" value="Unassembled WGS sequence"/>
</dbReference>
<dbReference type="RefSeq" id="WP_077925663.1">
    <property type="nucleotide sequence ID" value="NZ_BAABKE010000005.1"/>
</dbReference>
<dbReference type="Gene3D" id="1.10.8.640">
    <property type="entry name" value="Cytochrome C biogenesis protein"/>
    <property type="match status" value="1"/>
</dbReference>
<evidence type="ECO:0000256" key="5">
    <source>
        <dbReference type="ARBA" id="ARBA00022748"/>
    </source>
</evidence>
<dbReference type="InterPro" id="IPR005616">
    <property type="entry name" value="CcmH/CycL/Ccl2/NrfF_N"/>
</dbReference>
<keyword evidence="6 7" id="KW-0408">Iron</keyword>
<feature type="domain" description="CcmH/CycL/Ccl2/NrfF N-terminal" evidence="8">
    <location>
        <begin position="6"/>
        <end position="145"/>
    </location>
</feature>
<evidence type="ECO:0000256" key="7">
    <source>
        <dbReference type="RuleBase" id="RU364112"/>
    </source>
</evidence>
<sequence>MKKLLMLALFLGTVATANVNIYPFESTVNEKRFNSLITDLRCPKCQNQNLADSDAPLAKDLKDRVYDMINDGRSDSEILTFMVDRYGDFVLYTPPVKPITWFLWFGPAIILIGVLIIIFTRRRKPAVETVQPLSQSEAEQLAELLNKKDTHQ</sequence>
<evidence type="ECO:0000259" key="8">
    <source>
        <dbReference type="Pfam" id="PF03918"/>
    </source>
</evidence>
<dbReference type="CDD" id="cd16378">
    <property type="entry name" value="CcmH_N"/>
    <property type="match status" value="1"/>
</dbReference>
<dbReference type="Pfam" id="PF03918">
    <property type="entry name" value="CcmH"/>
    <property type="match status" value="1"/>
</dbReference>
<comment type="caution">
    <text evidence="9">The sequence shown here is derived from an EMBL/GenBank/DDBJ whole genome shotgun (WGS) entry which is preliminary data.</text>
</comment>
<keyword evidence="3 7" id="KW-0479">Metal-binding</keyword>
<dbReference type="EMBL" id="BAABKE010000005">
    <property type="protein sequence ID" value="GAA5101534.1"/>
    <property type="molecule type" value="Genomic_DNA"/>
</dbReference>
<feature type="signal peptide" evidence="7">
    <location>
        <begin position="1"/>
        <end position="17"/>
    </location>
</feature>
<evidence type="ECO:0000313" key="9">
    <source>
        <dbReference type="EMBL" id="GAA5101534.1"/>
    </source>
</evidence>
<keyword evidence="7" id="KW-0472">Membrane</keyword>
<keyword evidence="2 7" id="KW-0349">Heme</keyword>
<keyword evidence="10" id="KW-1185">Reference proteome</keyword>
<dbReference type="InterPro" id="IPR051263">
    <property type="entry name" value="C-type_cytochrome_biogenesis"/>
</dbReference>
<dbReference type="PANTHER" id="PTHR47870:SF1">
    <property type="entry name" value="CYTOCHROME C-TYPE BIOGENESIS PROTEIN CCMH"/>
    <property type="match status" value="1"/>
</dbReference>
<keyword evidence="5" id="KW-0201">Cytochrome c-type biogenesis</keyword>
<keyword evidence="7" id="KW-0812">Transmembrane</keyword>
<dbReference type="InterPro" id="IPR038297">
    <property type="entry name" value="CcmH/CycL/NrfF/Ccl2_sf"/>
</dbReference>
<organism evidence="9 10">
    <name type="scientific">Wohlfahrtiimonas larvae</name>
    <dbReference type="NCBI Taxonomy" id="1157986"/>
    <lineage>
        <taxon>Bacteria</taxon>
        <taxon>Pseudomonadati</taxon>
        <taxon>Pseudomonadota</taxon>
        <taxon>Gammaproteobacteria</taxon>
        <taxon>Cardiobacteriales</taxon>
        <taxon>Ignatzschineriaceae</taxon>
        <taxon>Wohlfahrtiimonas</taxon>
    </lineage>
</organism>
<comment type="function">
    <text evidence="7">Possible subunit of a heme lyase.</text>
</comment>
<keyword evidence="7" id="KW-1133">Transmembrane helix</keyword>
<feature type="chain" id="PRO_5045000896" description="Cytochrome c-type biogenesis protein" evidence="7">
    <location>
        <begin position="18"/>
        <end position="152"/>
    </location>
</feature>
<accession>A0ABP9N016</accession>
<comment type="similarity">
    <text evidence="1 7">Belongs to the CcmH/CycL/Ccl2/NrfF family.</text>
</comment>
<evidence type="ECO:0000256" key="6">
    <source>
        <dbReference type="ARBA" id="ARBA00023004"/>
    </source>
</evidence>
<name>A0ABP9N016_9GAMM</name>
<dbReference type="PANTHER" id="PTHR47870">
    <property type="entry name" value="CYTOCHROME C-TYPE BIOGENESIS PROTEIN CCMH"/>
    <property type="match status" value="1"/>
</dbReference>
<evidence type="ECO:0000256" key="2">
    <source>
        <dbReference type="ARBA" id="ARBA00022617"/>
    </source>
</evidence>
<feature type="transmembrane region" description="Helical" evidence="7">
    <location>
        <begin position="99"/>
        <end position="119"/>
    </location>
</feature>
<gene>
    <name evidence="9" type="primary">ccmH</name>
    <name evidence="9" type="ORF">GCM10023338_17720</name>
</gene>
<reference evidence="10" key="1">
    <citation type="journal article" date="2019" name="Int. J. Syst. Evol. Microbiol.">
        <title>The Global Catalogue of Microorganisms (GCM) 10K type strain sequencing project: providing services to taxonomists for standard genome sequencing and annotation.</title>
        <authorList>
            <consortium name="The Broad Institute Genomics Platform"/>
            <consortium name="The Broad Institute Genome Sequencing Center for Infectious Disease"/>
            <person name="Wu L."/>
            <person name="Ma J."/>
        </authorList>
    </citation>
    <scope>NUCLEOTIDE SEQUENCE [LARGE SCALE GENOMIC DNA]</scope>
    <source>
        <strain evidence="10">JCM 18424</strain>
    </source>
</reference>
<evidence type="ECO:0000256" key="3">
    <source>
        <dbReference type="ARBA" id="ARBA00022723"/>
    </source>
</evidence>